<feature type="compositionally biased region" description="Polar residues" evidence="2">
    <location>
        <begin position="1"/>
        <end position="17"/>
    </location>
</feature>
<dbReference type="Gene3D" id="3.40.630.190">
    <property type="entry name" value="LCP protein"/>
    <property type="match status" value="1"/>
</dbReference>
<dbReference type="PANTHER" id="PTHR33392:SF6">
    <property type="entry name" value="POLYISOPRENYL-TEICHOIC ACID--PEPTIDOGLYCAN TEICHOIC ACID TRANSFERASE TAGU"/>
    <property type="match status" value="1"/>
</dbReference>
<feature type="domain" description="Cell envelope-related transcriptional attenuator" evidence="4">
    <location>
        <begin position="225"/>
        <end position="369"/>
    </location>
</feature>
<dbReference type="Pfam" id="PF03816">
    <property type="entry name" value="LytR_cpsA_psr"/>
    <property type="match status" value="1"/>
</dbReference>
<dbReference type="HOGENOM" id="CLU_016455_0_1_11"/>
<dbReference type="AlphaFoldDB" id="Q4JY39"/>
<dbReference type="NCBIfam" id="TIGR00350">
    <property type="entry name" value="lytR_cpsA_psr"/>
    <property type="match status" value="1"/>
</dbReference>
<protein>
    <recommendedName>
        <fullName evidence="4">Cell envelope-related transcriptional attenuator domain-containing protein</fullName>
    </recommendedName>
</protein>
<dbReference type="EMBL" id="CR931997">
    <property type="protein sequence ID" value="CAI36268.1"/>
    <property type="molecule type" value="Genomic_DNA"/>
</dbReference>
<feature type="compositionally biased region" description="Basic and acidic residues" evidence="2">
    <location>
        <begin position="27"/>
        <end position="41"/>
    </location>
</feature>
<accession>Q4JY39</accession>
<feature type="region of interest" description="Disordered" evidence="2">
    <location>
        <begin position="1"/>
        <end position="139"/>
    </location>
</feature>
<feature type="transmembrane region" description="Helical" evidence="3">
    <location>
        <begin position="148"/>
        <end position="170"/>
    </location>
</feature>
<name>Q4JY39_CORJK</name>
<dbReference type="eggNOG" id="COG1316">
    <property type="taxonomic scope" value="Bacteria"/>
</dbReference>
<sequence length="447" mass="48320">MNSRDNFGSRRPANNSGGTDGAGGTEIARDRHGKPLLDRYGRPVRKGVIPPSNSGPAEHSEPQRREIPQQPERPRYRRAEPIPPRDAGLDANRGYRPQPGQPFGEPQFGGYTERPGRARSGGGEPPRSTRRPRGLTASRPKRRKRFGFFKALGLLLVIVLAFSIGAAVWIDTKLQRTDALQDYDGRLGGTSGTNWLLVGSDSRAGLSKEDADRLMAGELNDSVGRTDTIMVVHIPRFGGEATMLSLPRDSWVDIPGNGKNKLNQAFSIGGPALLQQTVEQATGIHLDHYAEIGFGGFANVVDAVGGVEMCLDEPLEDPMAGINLQAGCQELDGPTALGYVRSRYTSAQGDLDRVERQRKFLAALSKKIKSPGTLLNPFKNLKVADALSANMTVNEDDHVWNLASLGLAMAGGAKQETVPIAGYEDTYAGNVALWDDAGAEEMFAKLR</sequence>
<dbReference type="PANTHER" id="PTHR33392">
    <property type="entry name" value="POLYISOPRENYL-TEICHOIC ACID--PEPTIDOGLYCAN TEICHOIC ACID TRANSFERASE TAGU"/>
    <property type="match status" value="1"/>
</dbReference>
<dbReference type="KEGG" id="cjk:jk0116"/>
<feature type="compositionally biased region" description="Low complexity" evidence="2">
    <location>
        <begin position="97"/>
        <end position="110"/>
    </location>
</feature>
<evidence type="ECO:0000259" key="4">
    <source>
        <dbReference type="Pfam" id="PF03816"/>
    </source>
</evidence>
<dbReference type="RefSeq" id="WP_011272859.1">
    <property type="nucleotide sequence ID" value="NC_007164.1"/>
</dbReference>
<keyword evidence="3" id="KW-0812">Transmembrane</keyword>
<evidence type="ECO:0000256" key="2">
    <source>
        <dbReference type="SAM" id="MobiDB-lite"/>
    </source>
</evidence>
<evidence type="ECO:0000256" key="3">
    <source>
        <dbReference type="SAM" id="Phobius"/>
    </source>
</evidence>
<organism evidence="5 6">
    <name type="scientific">Corynebacterium jeikeium (strain K411)</name>
    <dbReference type="NCBI Taxonomy" id="306537"/>
    <lineage>
        <taxon>Bacteria</taxon>
        <taxon>Bacillati</taxon>
        <taxon>Actinomycetota</taxon>
        <taxon>Actinomycetes</taxon>
        <taxon>Mycobacteriales</taxon>
        <taxon>Corynebacteriaceae</taxon>
        <taxon>Corynebacterium</taxon>
    </lineage>
</organism>
<dbReference type="STRING" id="306537.jk0116"/>
<dbReference type="InterPro" id="IPR050922">
    <property type="entry name" value="LytR/CpsA/Psr_CW_biosynth"/>
</dbReference>
<comment type="similarity">
    <text evidence="1">Belongs to the LytR/CpsA/Psr (LCP) family.</text>
</comment>
<dbReference type="InterPro" id="IPR004474">
    <property type="entry name" value="LytR_CpsA_psr"/>
</dbReference>
<evidence type="ECO:0000313" key="5">
    <source>
        <dbReference type="EMBL" id="CAI36268.1"/>
    </source>
</evidence>
<evidence type="ECO:0000256" key="1">
    <source>
        <dbReference type="ARBA" id="ARBA00006068"/>
    </source>
</evidence>
<feature type="compositionally biased region" description="Basic residues" evidence="2">
    <location>
        <begin position="128"/>
        <end position="139"/>
    </location>
</feature>
<gene>
    <name evidence="5" type="ordered locus">jk0116</name>
</gene>
<keyword evidence="3" id="KW-1133">Transmembrane helix</keyword>
<keyword evidence="3" id="KW-0472">Membrane</keyword>
<evidence type="ECO:0000313" key="6">
    <source>
        <dbReference type="Proteomes" id="UP000000545"/>
    </source>
</evidence>
<proteinExistence type="inferred from homology"/>
<feature type="compositionally biased region" description="Basic and acidic residues" evidence="2">
    <location>
        <begin position="58"/>
        <end position="80"/>
    </location>
</feature>
<keyword evidence="6" id="KW-1185">Reference proteome</keyword>
<dbReference type="OrthoDB" id="9782542at2"/>
<reference evidence="5 6" key="1">
    <citation type="journal article" date="2005" name="J. Bacteriol.">
        <title>Complete genome sequence and analysis of the multiresistant nosocomial pathogen Corynebacterium jeikeium K411, a lipid-requiring bacterium of the human skin flora.</title>
        <authorList>
            <person name="Tauch A."/>
            <person name="Kaiser O."/>
            <person name="Hain T."/>
            <person name="Goesmann A."/>
            <person name="Weisshaar B."/>
            <person name="Albersmeier A."/>
            <person name="Bekel T."/>
            <person name="Bischoff N."/>
            <person name="Brune I."/>
            <person name="Chakraborty T."/>
            <person name="Kalinowski J."/>
            <person name="Meyer F."/>
            <person name="Rupp O."/>
            <person name="Schneiker S."/>
            <person name="Viehoever P."/>
            <person name="Puehler A."/>
        </authorList>
    </citation>
    <scope>NUCLEOTIDE SEQUENCE [LARGE SCALE GENOMIC DNA]</scope>
    <source>
        <strain evidence="5 6">K411</strain>
    </source>
</reference>
<dbReference type="Proteomes" id="UP000000545">
    <property type="component" value="Chromosome"/>
</dbReference>